<dbReference type="EMBL" id="DXEU01000139">
    <property type="protein sequence ID" value="HIX52680.1"/>
    <property type="molecule type" value="Genomic_DNA"/>
</dbReference>
<dbReference type="Proteomes" id="UP000886780">
    <property type="component" value="Unassembled WGS sequence"/>
</dbReference>
<gene>
    <name evidence="2" type="ORF">IAA28_07735</name>
</gene>
<evidence type="ECO:0000313" key="3">
    <source>
        <dbReference type="Proteomes" id="UP000886780"/>
    </source>
</evidence>
<organism evidence="2 3">
    <name type="scientific">Candidatus Lachnoclostridium stercoripullorum</name>
    <dbReference type="NCBI Taxonomy" id="2838635"/>
    <lineage>
        <taxon>Bacteria</taxon>
        <taxon>Bacillati</taxon>
        <taxon>Bacillota</taxon>
        <taxon>Clostridia</taxon>
        <taxon>Lachnospirales</taxon>
        <taxon>Lachnospiraceae</taxon>
    </lineage>
</organism>
<feature type="transmembrane region" description="Helical" evidence="1">
    <location>
        <begin position="214"/>
        <end position="238"/>
    </location>
</feature>
<keyword evidence="1" id="KW-1133">Transmembrane helix</keyword>
<comment type="caution">
    <text evidence="2">The sequence shown here is derived from an EMBL/GenBank/DDBJ whole genome shotgun (WGS) entry which is preliminary data.</text>
</comment>
<evidence type="ECO:0000313" key="2">
    <source>
        <dbReference type="EMBL" id="HIX52680.1"/>
    </source>
</evidence>
<dbReference type="AlphaFoldDB" id="A0A9D1W5B2"/>
<reference evidence="2" key="1">
    <citation type="journal article" date="2021" name="PeerJ">
        <title>Extensive microbial diversity within the chicken gut microbiome revealed by metagenomics and culture.</title>
        <authorList>
            <person name="Gilroy R."/>
            <person name="Ravi A."/>
            <person name="Getino M."/>
            <person name="Pursley I."/>
            <person name="Horton D.L."/>
            <person name="Alikhan N.F."/>
            <person name="Baker D."/>
            <person name="Gharbi K."/>
            <person name="Hall N."/>
            <person name="Watson M."/>
            <person name="Adriaenssens E.M."/>
            <person name="Foster-Nyarko E."/>
            <person name="Jarju S."/>
            <person name="Secka A."/>
            <person name="Antonio M."/>
            <person name="Oren A."/>
            <person name="Chaudhuri R.R."/>
            <person name="La Ragione R."/>
            <person name="Hildebrand F."/>
            <person name="Pallen M.J."/>
        </authorList>
    </citation>
    <scope>NUCLEOTIDE SEQUENCE</scope>
    <source>
        <strain evidence="2">ChiGjej4B4-12881</strain>
    </source>
</reference>
<feature type="transmembrane region" description="Helical" evidence="1">
    <location>
        <begin position="112"/>
        <end position="132"/>
    </location>
</feature>
<reference evidence="2" key="2">
    <citation type="submission" date="2021-04" db="EMBL/GenBank/DDBJ databases">
        <authorList>
            <person name="Gilroy R."/>
        </authorList>
    </citation>
    <scope>NUCLEOTIDE SEQUENCE</scope>
    <source>
        <strain evidence="2">ChiGjej4B4-12881</strain>
    </source>
</reference>
<feature type="transmembrane region" description="Helical" evidence="1">
    <location>
        <begin position="244"/>
        <end position="268"/>
    </location>
</feature>
<sequence>MMALLVFKERLRVLYGKYAAYIDTAIHFLLSFAVLMAIDRNVGFMTRISGVLPALGLSALCAFLPYGLGAVIAGVFLLLHVSVVSLEIAALLGVIMLVIMLLYYGFQPGDSWLLLVTPLAFFLNVPFVIPLIVGLSCSLISVIPACSGVLIYYILIYVRQNAGVLTGGTAVDITAKYSSILNGVMTNEIMLFMALAFAVGILVVYMVKNLSIDYAWYIAIAAGTVVQTAIVFVGVFAFNASFSVVQFLLGMALSVALAVAYDFFVFAVDYTRTEYLQYEDDDYYYYVKAVPKIAVSAPDVKVQKINARKSSKKHARQYER</sequence>
<feature type="transmembrane region" description="Helical" evidence="1">
    <location>
        <begin position="20"/>
        <end position="38"/>
    </location>
</feature>
<name>A0A9D1W5B2_9FIRM</name>
<keyword evidence="1" id="KW-0812">Transmembrane</keyword>
<feature type="transmembrane region" description="Helical" evidence="1">
    <location>
        <begin position="86"/>
        <end position="106"/>
    </location>
</feature>
<proteinExistence type="predicted"/>
<keyword evidence="1" id="KW-0472">Membrane</keyword>
<feature type="transmembrane region" description="Helical" evidence="1">
    <location>
        <begin position="189"/>
        <end position="207"/>
    </location>
</feature>
<feature type="transmembrane region" description="Helical" evidence="1">
    <location>
        <begin position="139"/>
        <end position="158"/>
    </location>
</feature>
<feature type="transmembrane region" description="Helical" evidence="1">
    <location>
        <begin position="50"/>
        <end position="79"/>
    </location>
</feature>
<accession>A0A9D1W5B2</accession>
<protein>
    <submittedName>
        <fullName evidence="2">ABC transporter permease</fullName>
    </submittedName>
</protein>
<evidence type="ECO:0000256" key="1">
    <source>
        <dbReference type="SAM" id="Phobius"/>
    </source>
</evidence>